<dbReference type="Proteomes" id="UP000276128">
    <property type="component" value="Unassembled WGS sequence"/>
</dbReference>
<protein>
    <submittedName>
        <fullName evidence="2">Acyl-CoA reductase</fullName>
    </submittedName>
</protein>
<keyword evidence="1" id="KW-0521">NADP</keyword>
<reference evidence="2 3" key="1">
    <citation type="submission" date="2018-12" db="EMBL/GenBank/DDBJ databases">
        <title>Bacillus ochoae sp. nov., Paenibacillus whitsoniae sp. nov., Paenibacillus spiritus sp. nov. Isolated from the Mars Exploration Rover during spacecraft assembly.</title>
        <authorList>
            <person name="Seuylemezian A."/>
            <person name="Vaishampayan P."/>
        </authorList>
    </citation>
    <scope>NUCLEOTIDE SEQUENCE [LARGE SCALE GENOMIC DNA]</scope>
    <source>
        <strain evidence="2 3">MER 54</strain>
    </source>
</reference>
<comment type="caution">
    <text evidence="2">The sequence shown here is derived from an EMBL/GenBank/DDBJ whole genome shotgun (WGS) entry which is preliminary data.</text>
</comment>
<proteinExistence type="predicted"/>
<dbReference type="AlphaFoldDB" id="A0A3S0A9M4"/>
<dbReference type="GO" id="GO:0008218">
    <property type="term" value="P:bioluminescence"/>
    <property type="evidence" value="ECO:0007669"/>
    <property type="project" value="InterPro"/>
</dbReference>
<gene>
    <name evidence="2" type="ORF">EJQ19_20005</name>
</gene>
<dbReference type="EMBL" id="RXHU01000062">
    <property type="protein sequence ID" value="RTE07932.1"/>
    <property type="molecule type" value="Genomic_DNA"/>
</dbReference>
<dbReference type="OrthoDB" id="580775at2"/>
<sequence>MEALMPMGLSTEDWQAHAANMAKVKPLHPFSPVVVQFLQEVSAVILKNKQMRAYPELMATGYWLRKANIAQIQRDFEKRSESRILLARGVVLHFAPSNVDTIFLYSWVLSMLAGNINIVRLSQNRNEQLTLLLGIIDKVMDQAAYEEIRQRTLFLTYAHDRQISQFLSSLCHARVIWGGDQTIRTIREIPLPPLATELVFADRFSTVVLSADELIALSDESLAKLAHDFYNDAFWFQQMACSSPRLVCWVGNEQHIEQAKMRFWNALTAKLQAAQYELPKALQVTRLTTAFFYGAHSYTEAVSSAALHTPTRVEVTEMNEQIREMHCGGGLFLELSCSTLLEVSTFVSDKDQTLSYFGFTKEELKRFIYALNGRGIDRIIPVGKALDFAEVWDGYYLLSYLTREVDLR</sequence>
<dbReference type="GO" id="GO:0003995">
    <property type="term" value="F:acyl-CoA dehydrogenase activity"/>
    <property type="evidence" value="ECO:0007669"/>
    <property type="project" value="InterPro"/>
</dbReference>
<dbReference type="InterPro" id="IPR008670">
    <property type="entry name" value="CoA_reduct_LuxC"/>
</dbReference>
<evidence type="ECO:0000313" key="3">
    <source>
        <dbReference type="Proteomes" id="UP000276128"/>
    </source>
</evidence>
<evidence type="ECO:0000313" key="2">
    <source>
        <dbReference type="EMBL" id="RTE07932.1"/>
    </source>
</evidence>
<dbReference type="Pfam" id="PF05893">
    <property type="entry name" value="LuxC"/>
    <property type="match status" value="1"/>
</dbReference>
<keyword evidence="3" id="KW-1185">Reference proteome</keyword>
<name>A0A3S0A9M4_9BACL</name>
<accession>A0A3S0A9M4</accession>
<evidence type="ECO:0000256" key="1">
    <source>
        <dbReference type="ARBA" id="ARBA00022857"/>
    </source>
</evidence>
<organism evidence="2 3">
    <name type="scientific">Paenibacillus whitsoniae</name>
    <dbReference type="NCBI Taxonomy" id="2496558"/>
    <lineage>
        <taxon>Bacteria</taxon>
        <taxon>Bacillati</taxon>
        <taxon>Bacillota</taxon>
        <taxon>Bacilli</taxon>
        <taxon>Bacillales</taxon>
        <taxon>Paenibacillaceae</taxon>
        <taxon>Paenibacillus</taxon>
    </lineage>
</organism>
<dbReference type="RefSeq" id="WP_126143004.1">
    <property type="nucleotide sequence ID" value="NZ_RXHU01000062.1"/>
</dbReference>